<dbReference type="Pfam" id="PF02515">
    <property type="entry name" value="CoA_transf_3"/>
    <property type="match status" value="1"/>
</dbReference>
<proteinExistence type="predicted"/>
<organism evidence="1 2">
    <name type="scientific">Caballeronia sordidicola</name>
    <name type="common">Burkholderia sordidicola</name>
    <dbReference type="NCBI Taxonomy" id="196367"/>
    <lineage>
        <taxon>Bacteria</taxon>
        <taxon>Pseudomonadati</taxon>
        <taxon>Pseudomonadota</taxon>
        <taxon>Betaproteobacteria</taxon>
        <taxon>Burkholderiales</taxon>
        <taxon>Burkholderiaceae</taxon>
        <taxon>Caballeronia</taxon>
    </lineage>
</organism>
<evidence type="ECO:0000313" key="1">
    <source>
        <dbReference type="EMBL" id="OTP72753.1"/>
    </source>
</evidence>
<dbReference type="PANTHER" id="PTHR48229:SF1">
    <property type="entry name" value="ALPHA METHYLACYL-COA RACEMASE-RELATED"/>
    <property type="match status" value="1"/>
</dbReference>
<dbReference type="AlphaFoldDB" id="A0A242MNC2"/>
<dbReference type="GO" id="GO:0016740">
    <property type="term" value="F:transferase activity"/>
    <property type="evidence" value="ECO:0007669"/>
    <property type="project" value="UniProtKB-KW"/>
</dbReference>
<dbReference type="EMBL" id="NBTY01000109">
    <property type="protein sequence ID" value="OTP72753.1"/>
    <property type="molecule type" value="Genomic_DNA"/>
</dbReference>
<gene>
    <name evidence="1" type="ORF">PAMC26510_20900</name>
</gene>
<accession>A0A242MNC2</accession>
<sequence length="457" mass="48939">MTNLSMRFLENALQALQFPTDALTRVTSEGSGELTSAFPVADFAAEAIAAAGVAIGELLKMQLDRAPEVVIDRRLASLWFGWSVQPVGWTLPAAWDTIAGDYRTRDGWIRLHTNAPHHKAAALSALQCADNKSAVAGAVAGWSAEELETAVVEQQGCAAAMRTSDAWKAHPQGKAMASEPLIALSSVAAATDPPAWQPEEARPLAGMKVLDLTRVLAGPVATRFLAGYGADVLRIDPPGWDEPALIPEVTLGKRCARLDLETPHGREIFEQSLSKADVLVHGYRPDALDQLGYTEAARRAINPGLIDVSLDAYGWSGPWSGRRGFDSLVQMSSGIAHGGMQWKQADRPVPLPVQAIDQATGYLMAAAVVRSFIWRLTENRATTARLSLARTAQSLIDLPRTPSAAEGLTISNGDFCASLEQTEWGPAKRCRSPVSVNGVALAWRLPASRLGSAEPGW</sequence>
<dbReference type="InterPro" id="IPR003673">
    <property type="entry name" value="CoA-Trfase_fam_III"/>
</dbReference>
<protein>
    <submittedName>
        <fullName evidence="1">CoA transferase, CAIB/BAIF family</fullName>
    </submittedName>
</protein>
<name>A0A242MNC2_CABSO</name>
<dbReference type="InterPro" id="IPR052985">
    <property type="entry name" value="CoA-trans_III_biosynth/detox"/>
</dbReference>
<dbReference type="Gene3D" id="3.40.50.10540">
    <property type="entry name" value="Crotonobetainyl-coa:carnitine coa-transferase, domain 1"/>
    <property type="match status" value="1"/>
</dbReference>
<dbReference type="PANTHER" id="PTHR48229">
    <property type="entry name" value="CAIB/BAIF FAMILY ENZYME (AFU_ORTHOLOGUE AFUA_1G05360)-RELATED"/>
    <property type="match status" value="1"/>
</dbReference>
<reference evidence="1 2" key="1">
    <citation type="submission" date="2017-03" db="EMBL/GenBank/DDBJ databases">
        <title>Genome analysis of strain PAMC 26510.</title>
        <authorList>
            <person name="Oh H.-M."/>
            <person name="Yang J.-A."/>
        </authorList>
    </citation>
    <scope>NUCLEOTIDE SEQUENCE [LARGE SCALE GENOMIC DNA]</scope>
    <source>
        <strain evidence="1 2">PAMC 26510</strain>
    </source>
</reference>
<comment type="caution">
    <text evidence="1">The sequence shown here is derived from an EMBL/GenBank/DDBJ whole genome shotgun (WGS) entry which is preliminary data.</text>
</comment>
<dbReference type="SUPFAM" id="SSF89796">
    <property type="entry name" value="CoA-transferase family III (CaiB/BaiF)"/>
    <property type="match status" value="2"/>
</dbReference>
<dbReference type="InterPro" id="IPR023606">
    <property type="entry name" value="CoA-Trfase_III_dom_1_sf"/>
</dbReference>
<keyword evidence="1" id="KW-0808">Transferase</keyword>
<dbReference type="Proteomes" id="UP000194546">
    <property type="component" value="Unassembled WGS sequence"/>
</dbReference>
<evidence type="ECO:0000313" key="2">
    <source>
        <dbReference type="Proteomes" id="UP000194546"/>
    </source>
</evidence>